<proteinExistence type="predicted"/>
<dbReference type="InParanoid" id="J0WJ27"/>
<evidence type="ECO:0000313" key="3">
    <source>
        <dbReference type="EMBL" id="EJD32293.1"/>
    </source>
</evidence>
<feature type="region of interest" description="Disordered" evidence="1">
    <location>
        <begin position="74"/>
        <end position="93"/>
    </location>
</feature>
<feature type="chain" id="PRO_5003740639" evidence="2">
    <location>
        <begin position="25"/>
        <end position="93"/>
    </location>
</feature>
<evidence type="ECO:0000256" key="1">
    <source>
        <dbReference type="SAM" id="MobiDB-lite"/>
    </source>
</evidence>
<evidence type="ECO:0000256" key="2">
    <source>
        <dbReference type="SAM" id="SignalP"/>
    </source>
</evidence>
<dbReference type="EMBL" id="JH689120">
    <property type="protein sequence ID" value="EJD32293.1"/>
    <property type="molecule type" value="Genomic_DNA"/>
</dbReference>
<evidence type="ECO:0000313" key="4">
    <source>
        <dbReference type="Proteomes" id="UP000006514"/>
    </source>
</evidence>
<organism evidence="3 4">
    <name type="scientific">Auricularia subglabra (strain TFB-10046 / SS5)</name>
    <name type="common">White-rot fungus</name>
    <name type="synonym">Auricularia delicata (strain TFB10046)</name>
    <dbReference type="NCBI Taxonomy" id="717982"/>
    <lineage>
        <taxon>Eukaryota</taxon>
        <taxon>Fungi</taxon>
        <taxon>Dikarya</taxon>
        <taxon>Basidiomycota</taxon>
        <taxon>Agaricomycotina</taxon>
        <taxon>Agaricomycetes</taxon>
        <taxon>Auriculariales</taxon>
        <taxon>Auriculariaceae</taxon>
        <taxon>Auricularia</taxon>
    </lineage>
</organism>
<sequence length="93" mass="10614">MSTWNRNPWLWALSLAGMDVQLDVQDVQLDIRFHPWSKITTAALPFAQGLRLGNHSCGSLVRLTAKMLAFRGSRARSDKQTNPRRLMQVPLRL</sequence>
<dbReference type="Proteomes" id="UP000006514">
    <property type="component" value="Unassembled WGS sequence"/>
</dbReference>
<reference evidence="4" key="1">
    <citation type="journal article" date="2012" name="Science">
        <title>The Paleozoic origin of enzymatic lignin decomposition reconstructed from 31 fungal genomes.</title>
        <authorList>
            <person name="Floudas D."/>
            <person name="Binder M."/>
            <person name="Riley R."/>
            <person name="Barry K."/>
            <person name="Blanchette R.A."/>
            <person name="Henrissat B."/>
            <person name="Martinez A.T."/>
            <person name="Otillar R."/>
            <person name="Spatafora J.W."/>
            <person name="Yadav J.S."/>
            <person name="Aerts A."/>
            <person name="Benoit I."/>
            <person name="Boyd A."/>
            <person name="Carlson A."/>
            <person name="Copeland A."/>
            <person name="Coutinho P.M."/>
            <person name="de Vries R.P."/>
            <person name="Ferreira P."/>
            <person name="Findley K."/>
            <person name="Foster B."/>
            <person name="Gaskell J."/>
            <person name="Glotzer D."/>
            <person name="Gorecki P."/>
            <person name="Heitman J."/>
            <person name="Hesse C."/>
            <person name="Hori C."/>
            <person name="Igarashi K."/>
            <person name="Jurgens J.A."/>
            <person name="Kallen N."/>
            <person name="Kersten P."/>
            <person name="Kohler A."/>
            <person name="Kuees U."/>
            <person name="Kumar T.K.A."/>
            <person name="Kuo A."/>
            <person name="LaButti K."/>
            <person name="Larrondo L.F."/>
            <person name="Lindquist E."/>
            <person name="Ling A."/>
            <person name="Lombard V."/>
            <person name="Lucas S."/>
            <person name="Lundell T."/>
            <person name="Martin R."/>
            <person name="McLaughlin D.J."/>
            <person name="Morgenstern I."/>
            <person name="Morin E."/>
            <person name="Murat C."/>
            <person name="Nagy L.G."/>
            <person name="Nolan M."/>
            <person name="Ohm R.A."/>
            <person name="Patyshakuliyeva A."/>
            <person name="Rokas A."/>
            <person name="Ruiz-Duenas F.J."/>
            <person name="Sabat G."/>
            <person name="Salamov A."/>
            <person name="Samejima M."/>
            <person name="Schmutz J."/>
            <person name="Slot J.C."/>
            <person name="St John F."/>
            <person name="Stenlid J."/>
            <person name="Sun H."/>
            <person name="Sun S."/>
            <person name="Syed K."/>
            <person name="Tsang A."/>
            <person name="Wiebenga A."/>
            <person name="Young D."/>
            <person name="Pisabarro A."/>
            <person name="Eastwood D.C."/>
            <person name="Martin F."/>
            <person name="Cullen D."/>
            <person name="Grigoriev I.V."/>
            <person name="Hibbett D.S."/>
        </authorList>
    </citation>
    <scope>NUCLEOTIDE SEQUENCE [LARGE SCALE GENOMIC DNA]</scope>
    <source>
        <strain evidence="4">TFB10046</strain>
    </source>
</reference>
<name>J0WJ27_AURST</name>
<feature type="signal peptide" evidence="2">
    <location>
        <begin position="1"/>
        <end position="24"/>
    </location>
</feature>
<protein>
    <submittedName>
        <fullName evidence="3">Uncharacterized protein</fullName>
    </submittedName>
</protein>
<accession>J0WJ27</accession>
<keyword evidence="4" id="KW-1185">Reference proteome</keyword>
<gene>
    <name evidence="3" type="ORF">AURDEDRAFT_178656</name>
</gene>
<dbReference type="AlphaFoldDB" id="J0WJ27"/>
<dbReference type="KEGG" id="adl:AURDEDRAFT_178656"/>
<keyword evidence="2" id="KW-0732">Signal</keyword>